<evidence type="ECO:0000256" key="1">
    <source>
        <dbReference type="SAM" id="Phobius"/>
    </source>
</evidence>
<dbReference type="AlphaFoldDB" id="A0A0G0E2D7"/>
<comment type="caution">
    <text evidence="3">The sequence shown here is derived from an EMBL/GenBank/DDBJ whole genome shotgun (WGS) entry which is preliminary data.</text>
</comment>
<feature type="transmembrane region" description="Helical" evidence="1">
    <location>
        <begin position="38"/>
        <end position="54"/>
    </location>
</feature>
<dbReference type="Proteomes" id="UP000034581">
    <property type="component" value="Unassembled WGS sequence"/>
</dbReference>
<keyword evidence="1" id="KW-0472">Membrane</keyword>
<dbReference type="SUPFAM" id="SSF103481">
    <property type="entry name" value="Multidrug resistance efflux transporter EmrE"/>
    <property type="match status" value="2"/>
</dbReference>
<dbReference type="STRING" id="1618350.UR67_C0007G0060"/>
<organism evidence="3 4">
    <name type="scientific">candidate division CPR3 bacterium GW2011_GWF2_35_18</name>
    <dbReference type="NCBI Taxonomy" id="1618350"/>
    <lineage>
        <taxon>Bacteria</taxon>
        <taxon>Bacteria division CPR3</taxon>
    </lineage>
</organism>
<evidence type="ECO:0000313" key="3">
    <source>
        <dbReference type="EMBL" id="KKP69355.1"/>
    </source>
</evidence>
<evidence type="ECO:0000259" key="2">
    <source>
        <dbReference type="Pfam" id="PF00892"/>
    </source>
</evidence>
<feature type="transmembrane region" description="Helical" evidence="1">
    <location>
        <begin position="178"/>
        <end position="197"/>
    </location>
</feature>
<gene>
    <name evidence="3" type="ORF">UR67_C0007G0060</name>
</gene>
<feature type="transmembrane region" description="Helical" evidence="1">
    <location>
        <begin position="241"/>
        <end position="261"/>
    </location>
</feature>
<keyword evidence="1" id="KW-0812">Transmembrane</keyword>
<feature type="transmembrane region" description="Helical" evidence="1">
    <location>
        <begin position="123"/>
        <end position="140"/>
    </location>
</feature>
<feature type="domain" description="EamA" evidence="2">
    <location>
        <begin position="148"/>
        <end position="281"/>
    </location>
</feature>
<dbReference type="EMBL" id="LBQB01000007">
    <property type="protein sequence ID" value="KKP69355.1"/>
    <property type="molecule type" value="Genomic_DNA"/>
</dbReference>
<proteinExistence type="predicted"/>
<feature type="transmembrane region" description="Helical" evidence="1">
    <location>
        <begin position="7"/>
        <end position="26"/>
    </location>
</feature>
<dbReference type="InterPro" id="IPR000620">
    <property type="entry name" value="EamA_dom"/>
</dbReference>
<keyword evidence="1" id="KW-1133">Transmembrane helix</keyword>
<evidence type="ECO:0000313" key="4">
    <source>
        <dbReference type="Proteomes" id="UP000034581"/>
    </source>
</evidence>
<dbReference type="GO" id="GO:0016020">
    <property type="term" value="C:membrane"/>
    <property type="evidence" value="ECO:0007669"/>
    <property type="project" value="InterPro"/>
</dbReference>
<dbReference type="Pfam" id="PF00892">
    <property type="entry name" value="EamA"/>
    <property type="match status" value="2"/>
</dbReference>
<feature type="transmembrane region" description="Helical" evidence="1">
    <location>
        <begin position="267"/>
        <end position="285"/>
    </location>
</feature>
<feature type="transmembrane region" description="Helical" evidence="1">
    <location>
        <begin position="97"/>
        <end position="116"/>
    </location>
</feature>
<name>A0A0G0E2D7_UNCC3</name>
<protein>
    <recommendedName>
        <fullName evidence="2">EamA domain-containing protein</fullName>
    </recommendedName>
</protein>
<accession>A0A0G0E2D7</accession>
<dbReference type="InterPro" id="IPR037185">
    <property type="entry name" value="EmrE-like"/>
</dbReference>
<feature type="transmembrane region" description="Helical" evidence="1">
    <location>
        <begin position="209"/>
        <end position="229"/>
    </location>
</feature>
<feature type="domain" description="EamA" evidence="2">
    <location>
        <begin position="5"/>
        <end position="139"/>
    </location>
</feature>
<reference evidence="3 4" key="1">
    <citation type="journal article" date="2015" name="Nature">
        <title>rRNA introns, odd ribosomes, and small enigmatic genomes across a large radiation of phyla.</title>
        <authorList>
            <person name="Brown C.T."/>
            <person name="Hug L.A."/>
            <person name="Thomas B.C."/>
            <person name="Sharon I."/>
            <person name="Castelle C.J."/>
            <person name="Singh A."/>
            <person name="Wilkins M.J."/>
            <person name="Williams K.H."/>
            <person name="Banfield J.F."/>
        </authorList>
    </citation>
    <scope>NUCLEOTIDE SEQUENCE [LARGE SCALE GENOMIC DNA]</scope>
</reference>
<dbReference type="PANTHER" id="PTHR22911">
    <property type="entry name" value="ACYL-MALONYL CONDENSING ENZYME-RELATED"/>
    <property type="match status" value="1"/>
</dbReference>
<feature type="transmembrane region" description="Helical" evidence="1">
    <location>
        <begin position="70"/>
        <end position="91"/>
    </location>
</feature>
<sequence length="295" mass="32946">MNKKYGFLALFSSAFIYAFFGIFIRLSSQSFGPFAQSFLRGLVSVLFILGWMIVTRKKIKVDKKIDKRKLFIYSILPPFSIISTVISINLVKAANTLFYIYAGVLISSLFFGWIWYHEKITKMKIMVLIISLVGIFLMAYPLEGTSLLGVIFGFIPGVLDSLDNAMAKYLGKFDKATMLIFQNISKVVVGGLLFLLFQESISASVSMPSILAVIALGVGMVLIGGLYLYGFQNFDLNLGNIVTSVELVILLFLNAIFLKEFPNTTEIIGGFLILLSIVIINFYSLKEVKQDPCKF</sequence>